<dbReference type="Proteomes" id="UP000515292">
    <property type="component" value="Chromosome"/>
</dbReference>
<proteinExistence type="predicted"/>
<dbReference type="KEGG" id="sand:H3309_03575"/>
<keyword evidence="1" id="KW-1133">Transmembrane helix</keyword>
<dbReference type="EMBL" id="CP059851">
    <property type="protein sequence ID" value="QMW23587.1"/>
    <property type="molecule type" value="Genomic_DNA"/>
</dbReference>
<accession>A0A7G5IJP5</accession>
<gene>
    <name evidence="2" type="ORF">H3309_03575</name>
</gene>
<keyword evidence="3" id="KW-1185">Reference proteome</keyword>
<evidence type="ECO:0000313" key="2">
    <source>
        <dbReference type="EMBL" id="QMW23587.1"/>
    </source>
</evidence>
<keyword evidence="1" id="KW-0812">Transmembrane</keyword>
<evidence type="ECO:0000313" key="3">
    <source>
        <dbReference type="Proteomes" id="UP000515292"/>
    </source>
</evidence>
<keyword evidence="1" id="KW-0472">Membrane</keyword>
<name>A0A7G5IJP5_9SPHN</name>
<organism evidence="2 3">
    <name type="scientific">Sandaracinobacteroides saxicola</name>
    <dbReference type="NCBI Taxonomy" id="2759707"/>
    <lineage>
        <taxon>Bacteria</taxon>
        <taxon>Pseudomonadati</taxon>
        <taxon>Pseudomonadota</taxon>
        <taxon>Alphaproteobacteria</taxon>
        <taxon>Sphingomonadales</taxon>
        <taxon>Sphingosinicellaceae</taxon>
        <taxon>Sandaracinobacteroides</taxon>
    </lineage>
</organism>
<dbReference type="RefSeq" id="WP_182297410.1">
    <property type="nucleotide sequence ID" value="NZ_CP059851.1"/>
</dbReference>
<feature type="transmembrane region" description="Helical" evidence="1">
    <location>
        <begin position="468"/>
        <end position="491"/>
    </location>
</feature>
<dbReference type="Pfam" id="PF11902">
    <property type="entry name" value="DUF3422"/>
    <property type="match status" value="1"/>
</dbReference>
<reference evidence="2 3" key="1">
    <citation type="submission" date="2020-07" db="EMBL/GenBank/DDBJ databases">
        <title>Complete genome sequence for Sandaracinobacter sp. M6.</title>
        <authorList>
            <person name="Tang Y."/>
            <person name="Liu Q."/>
            <person name="Guo Z."/>
            <person name="Lei P."/>
            <person name="Huang B."/>
        </authorList>
    </citation>
    <scope>NUCLEOTIDE SEQUENCE [LARGE SCALE GENOMIC DNA]</scope>
    <source>
        <strain evidence="2 3">M6</strain>
    </source>
</reference>
<evidence type="ECO:0000256" key="1">
    <source>
        <dbReference type="SAM" id="Phobius"/>
    </source>
</evidence>
<dbReference type="AlphaFoldDB" id="A0A7G5IJP5"/>
<protein>
    <submittedName>
        <fullName evidence="2">DUF3422 family protein</fullName>
    </submittedName>
</protein>
<sequence>MPPATCGVCSCTPTNRQRANAANTSPAFRWIRHDSGYQTWTGIDERRDPANHRPQSIIGLPEPGADRIYRAIREFIEKPSNAKVEFRWSSAFDGLPAGGAIPAWSDIIIGNFAQGATYVVIPCFWLLETTYVRYAAQQRADAFEHAPKPAKEDVDPGPSWIELINAKTRPTQFQQSMRRAIHSDNARQRPQLASTVCQLALPLIQHMFGHGPTAAQRSDHEFVAASVMGGRAVLFSNVEMDQRGVGPLFTRTVIIDCGLNAFQRGRLLENLFAFSTQRVLTMLALPQFRLLQHCLNDLHSDVQDAVQKWNSNDKSIKQQLRDKEFITDLQNATLKLTILNEMVGGGISHRARSVEHATEALERILERIDHRNIPGYLNLRDFLARRFNRSARAMVGVGRRYDSLRLRIDELSNLVENALDRSQTDTLINLQNGAEVIGYIAACYYGGSLIEKVYLSIYSTSHQEEAKWAYGSAILIAIIIRGLLYFHELFVEGRDNKRKNRGTPP</sequence>
<dbReference type="InterPro" id="IPR021830">
    <property type="entry name" value="DUF3422"/>
</dbReference>